<feature type="region of interest" description="Disordered" evidence="2">
    <location>
        <begin position="150"/>
        <end position="171"/>
    </location>
</feature>
<proteinExistence type="predicted"/>
<comment type="caution">
    <text evidence="3">The sequence shown here is derived from an EMBL/GenBank/DDBJ whole genome shotgun (WGS) entry which is preliminary data.</text>
</comment>
<name>A0AAV9ZRK7_9AGAR</name>
<sequence>MAGTTIALLNKSPLAKLANPASQQLAAAARALSEAHKALVLANATPDASMVALEQSNQKLETQVAKLTVSLDQERARTETLVEEMRKENEELRKEVEALKNKEHEKETELAQRQDVDEAERREMVMQLDDQTAEIHARTAALRAAMAKLSAPKASRGNVAAGSKRKAAQTGRHEDIAEMLAYSNPLPRVLPLKRQRVDTHKFSSFVKRGNSGNSVRHTGLLGS</sequence>
<evidence type="ECO:0000313" key="3">
    <source>
        <dbReference type="EMBL" id="KAK6988716.1"/>
    </source>
</evidence>
<gene>
    <name evidence="3" type="ORF">R3P38DRAFT_3228691</name>
</gene>
<evidence type="ECO:0000256" key="1">
    <source>
        <dbReference type="SAM" id="Coils"/>
    </source>
</evidence>
<dbReference type="AlphaFoldDB" id="A0AAV9ZRK7"/>
<feature type="coiled-coil region" evidence="1">
    <location>
        <begin position="50"/>
        <end position="109"/>
    </location>
</feature>
<feature type="region of interest" description="Disordered" evidence="2">
    <location>
        <begin position="203"/>
        <end position="223"/>
    </location>
</feature>
<protein>
    <submittedName>
        <fullName evidence="3">Uncharacterized protein</fullName>
    </submittedName>
</protein>
<reference evidence="3 4" key="1">
    <citation type="journal article" date="2024" name="J Genomics">
        <title>Draft genome sequencing and assembly of Favolaschia claudopus CIRM-BRFM 2984 isolated from oak limbs.</title>
        <authorList>
            <person name="Navarro D."/>
            <person name="Drula E."/>
            <person name="Chaduli D."/>
            <person name="Cazenave R."/>
            <person name="Ahrendt S."/>
            <person name="Wang J."/>
            <person name="Lipzen A."/>
            <person name="Daum C."/>
            <person name="Barry K."/>
            <person name="Grigoriev I.V."/>
            <person name="Favel A."/>
            <person name="Rosso M.N."/>
            <person name="Martin F."/>
        </authorList>
    </citation>
    <scope>NUCLEOTIDE SEQUENCE [LARGE SCALE GENOMIC DNA]</scope>
    <source>
        <strain evidence="3 4">CIRM-BRFM 2984</strain>
    </source>
</reference>
<keyword evidence="4" id="KW-1185">Reference proteome</keyword>
<evidence type="ECO:0000313" key="4">
    <source>
        <dbReference type="Proteomes" id="UP001362999"/>
    </source>
</evidence>
<organism evidence="3 4">
    <name type="scientific">Favolaschia claudopus</name>
    <dbReference type="NCBI Taxonomy" id="2862362"/>
    <lineage>
        <taxon>Eukaryota</taxon>
        <taxon>Fungi</taxon>
        <taxon>Dikarya</taxon>
        <taxon>Basidiomycota</taxon>
        <taxon>Agaricomycotina</taxon>
        <taxon>Agaricomycetes</taxon>
        <taxon>Agaricomycetidae</taxon>
        <taxon>Agaricales</taxon>
        <taxon>Marasmiineae</taxon>
        <taxon>Mycenaceae</taxon>
        <taxon>Favolaschia</taxon>
    </lineage>
</organism>
<evidence type="ECO:0000256" key="2">
    <source>
        <dbReference type="SAM" id="MobiDB-lite"/>
    </source>
</evidence>
<dbReference type="EMBL" id="JAWWNJ010000121">
    <property type="protein sequence ID" value="KAK6988716.1"/>
    <property type="molecule type" value="Genomic_DNA"/>
</dbReference>
<keyword evidence="1" id="KW-0175">Coiled coil</keyword>
<dbReference type="Proteomes" id="UP001362999">
    <property type="component" value="Unassembled WGS sequence"/>
</dbReference>
<accession>A0AAV9ZRK7</accession>